<name>A0ABR7S132_AQUAC</name>
<evidence type="ECO:0000256" key="1">
    <source>
        <dbReference type="SAM" id="SignalP"/>
    </source>
</evidence>
<dbReference type="EMBL" id="LZEU01000001">
    <property type="protein sequence ID" value="MBC9251301.1"/>
    <property type="molecule type" value="Genomic_DNA"/>
</dbReference>
<evidence type="ECO:0000313" key="4">
    <source>
        <dbReference type="Proteomes" id="UP000744555"/>
    </source>
</evidence>
<dbReference type="RefSeq" id="WP_187806790.1">
    <property type="nucleotide sequence ID" value="NZ_LZEU01000001.1"/>
</dbReference>
<organism evidence="3 4">
    <name type="scientific">Aquipseudomonas alcaligenes</name>
    <name type="common">Pseudomonas alcaligenes</name>
    <dbReference type="NCBI Taxonomy" id="43263"/>
    <lineage>
        <taxon>Bacteria</taxon>
        <taxon>Pseudomonadati</taxon>
        <taxon>Pseudomonadota</taxon>
        <taxon>Gammaproteobacteria</taxon>
        <taxon>Pseudomonadales</taxon>
        <taxon>Pseudomonadaceae</taxon>
        <taxon>Aquipseudomonas</taxon>
    </lineage>
</organism>
<feature type="signal peptide" evidence="1">
    <location>
        <begin position="1"/>
        <end position="21"/>
    </location>
</feature>
<evidence type="ECO:0000313" key="3">
    <source>
        <dbReference type="EMBL" id="MBC9251301.1"/>
    </source>
</evidence>
<comment type="caution">
    <text evidence="3">The sequence shown here is derived from an EMBL/GenBank/DDBJ whole genome shotgun (WGS) entry which is preliminary data.</text>
</comment>
<accession>A0ABR7S132</accession>
<dbReference type="SMART" id="SM00062">
    <property type="entry name" value="PBPb"/>
    <property type="match status" value="1"/>
</dbReference>
<protein>
    <recommendedName>
        <fullName evidence="2">Solute-binding protein family 3/N-terminal domain-containing protein</fullName>
    </recommendedName>
</protein>
<dbReference type="Pfam" id="PF00497">
    <property type="entry name" value="SBP_bac_3"/>
    <property type="match status" value="1"/>
</dbReference>
<evidence type="ECO:0000259" key="2">
    <source>
        <dbReference type="SMART" id="SM00062"/>
    </source>
</evidence>
<keyword evidence="4" id="KW-1185">Reference proteome</keyword>
<feature type="chain" id="PRO_5046657480" description="Solute-binding protein family 3/N-terminal domain-containing protein" evidence="1">
    <location>
        <begin position="22"/>
        <end position="256"/>
    </location>
</feature>
<dbReference type="SUPFAM" id="SSF53850">
    <property type="entry name" value="Periplasmic binding protein-like II"/>
    <property type="match status" value="1"/>
</dbReference>
<dbReference type="InterPro" id="IPR001638">
    <property type="entry name" value="Solute-binding_3/MltF_N"/>
</dbReference>
<dbReference type="Proteomes" id="UP000744555">
    <property type="component" value="Unassembled WGS sequence"/>
</dbReference>
<dbReference type="Gene3D" id="3.40.190.10">
    <property type="entry name" value="Periplasmic binding protein-like II"/>
    <property type="match status" value="2"/>
</dbReference>
<proteinExistence type="predicted"/>
<sequence>MTGLPLIAGLLLALLAGAPQASEALKIYVGQGQMPYADDTPGNHGLFGDLMEELCRRLQRECRYQSVPWKRVQLEVTNDPYGIVLNLGRTAERESGFIWLLDVLPSAYVLAGRESRYDNLQQALAAGPVVVMGGTPRALELQGLKREGQTVVEVTDPAQAAGMLHSGRVASWYEIDLRVRYLWRELGFPPESVHVGTPIGVTHSYIAGSPLLRDARALQRQMRESFAAMRADGSWQRILARYLGEQAAAQMWQTTP</sequence>
<keyword evidence="1" id="KW-0732">Signal</keyword>
<reference evidence="3 4" key="1">
    <citation type="submission" date="2016-06" db="EMBL/GenBank/DDBJ databases">
        <authorList>
            <person name="Ramos C."/>
            <person name="Pintado A."/>
            <person name="Crespo-Gomez J.I."/>
        </authorList>
    </citation>
    <scope>NUCLEOTIDE SEQUENCE [LARGE SCALE GENOMIC DNA]</scope>
    <source>
        <strain evidence="3 4">AVO110</strain>
    </source>
</reference>
<gene>
    <name evidence="3" type="ORF">A9179_13585</name>
</gene>
<dbReference type="PANTHER" id="PTHR38834">
    <property type="entry name" value="PERIPLASMIC SUBSTRATE BINDING PROTEIN FAMILY 3"/>
    <property type="match status" value="1"/>
</dbReference>
<feature type="domain" description="Solute-binding protein family 3/N-terminal" evidence="2">
    <location>
        <begin position="24"/>
        <end position="246"/>
    </location>
</feature>
<dbReference type="PANTHER" id="PTHR38834:SF3">
    <property type="entry name" value="SOLUTE-BINDING PROTEIN FAMILY 3_N-TERMINAL DOMAIN-CONTAINING PROTEIN"/>
    <property type="match status" value="1"/>
</dbReference>